<dbReference type="PANTHER" id="PTHR32092:SF6">
    <property type="entry name" value="ALPHA-GALACTOSIDASE"/>
    <property type="match status" value="1"/>
</dbReference>
<dbReference type="Gene3D" id="3.90.1820.10">
    <property type="entry name" value="AglA-like glucosidase"/>
    <property type="match status" value="1"/>
</dbReference>
<keyword evidence="7" id="KW-0119">Carbohydrate metabolism</keyword>
<evidence type="ECO:0000313" key="15">
    <source>
        <dbReference type="Proteomes" id="UP000637695"/>
    </source>
</evidence>
<dbReference type="GO" id="GO:0004553">
    <property type="term" value="F:hydrolase activity, hydrolyzing O-glycosyl compounds"/>
    <property type="evidence" value="ECO:0007669"/>
    <property type="project" value="InterPro"/>
</dbReference>
<comment type="similarity">
    <text evidence="2 12">Belongs to the glycosyl hydrolase 4 family.</text>
</comment>
<dbReference type="SUPFAM" id="SSF51735">
    <property type="entry name" value="NAD(P)-binding Rossmann-fold domains"/>
    <property type="match status" value="1"/>
</dbReference>
<keyword evidence="10" id="KW-0408">Iron</keyword>
<feature type="domain" description="Glycosyl hydrolase family 4 C-terminal" evidence="13">
    <location>
        <begin position="196"/>
        <end position="407"/>
    </location>
</feature>
<name>A0A917NIB9_9BACL</name>
<keyword evidence="6 10" id="KW-0464">Manganese</keyword>
<feature type="binding site" evidence="9">
    <location>
        <position position="149"/>
    </location>
    <ligand>
        <name>substrate</name>
    </ligand>
</feature>
<keyword evidence="10" id="KW-0170">Cobalt</keyword>
<evidence type="ECO:0000256" key="8">
    <source>
        <dbReference type="ARBA" id="ARBA00023295"/>
    </source>
</evidence>
<keyword evidence="15" id="KW-1185">Reference proteome</keyword>
<evidence type="ECO:0000256" key="5">
    <source>
        <dbReference type="ARBA" id="ARBA00023027"/>
    </source>
</evidence>
<evidence type="ECO:0000256" key="4">
    <source>
        <dbReference type="ARBA" id="ARBA00022801"/>
    </source>
</evidence>
<evidence type="ECO:0000256" key="11">
    <source>
        <dbReference type="PIRSR" id="PIRSR601088-4"/>
    </source>
</evidence>
<evidence type="ECO:0000256" key="10">
    <source>
        <dbReference type="PIRSR" id="PIRSR601088-3"/>
    </source>
</evidence>
<evidence type="ECO:0000256" key="2">
    <source>
        <dbReference type="ARBA" id="ARBA00010141"/>
    </source>
</evidence>
<keyword evidence="10" id="KW-0533">Nickel</keyword>
<dbReference type="SUPFAM" id="SSF56327">
    <property type="entry name" value="LDH C-terminal domain-like"/>
    <property type="match status" value="1"/>
</dbReference>
<evidence type="ECO:0000256" key="9">
    <source>
        <dbReference type="PIRSR" id="PIRSR601088-2"/>
    </source>
</evidence>
<dbReference type="PRINTS" id="PR00732">
    <property type="entry name" value="GLHYDRLASE4"/>
</dbReference>
<dbReference type="RefSeq" id="WP_188881521.1">
    <property type="nucleotide sequence ID" value="NZ_BMOY01000011.1"/>
</dbReference>
<dbReference type="InterPro" id="IPR053715">
    <property type="entry name" value="GH4_Enzyme_sf"/>
</dbReference>
<dbReference type="InterPro" id="IPR022616">
    <property type="entry name" value="Glyco_hydro_4_C"/>
</dbReference>
<comment type="caution">
    <text evidence="14">The sequence shown here is derived from an EMBL/GenBank/DDBJ whole genome shotgun (WGS) entry which is preliminary data.</text>
</comment>
<evidence type="ECO:0000256" key="1">
    <source>
        <dbReference type="ARBA" id="ARBA00001936"/>
    </source>
</evidence>
<evidence type="ECO:0000256" key="7">
    <source>
        <dbReference type="ARBA" id="ARBA00023277"/>
    </source>
</evidence>
<dbReference type="InterPro" id="IPR036291">
    <property type="entry name" value="NAD(P)-bd_dom_sf"/>
</dbReference>
<comment type="cofactor">
    <cofactor evidence="12">
        <name>NAD(+)</name>
        <dbReference type="ChEBI" id="CHEBI:57540"/>
    </cofactor>
    <text evidence="12">Binds 1 NAD(+) per subunit.</text>
</comment>
<evidence type="ECO:0000256" key="12">
    <source>
        <dbReference type="RuleBase" id="RU361152"/>
    </source>
</evidence>
<protein>
    <submittedName>
        <fullName evidence="14">Alpha-glucosidase/alpha-galactosidase</fullName>
    </submittedName>
</protein>
<accession>A0A917NIB9</accession>
<dbReference type="InterPro" id="IPR015955">
    <property type="entry name" value="Lactate_DH/Glyco_Ohase_4_C"/>
</dbReference>
<dbReference type="GO" id="GO:0005975">
    <property type="term" value="P:carbohydrate metabolic process"/>
    <property type="evidence" value="ECO:0007669"/>
    <property type="project" value="InterPro"/>
</dbReference>
<feature type="site" description="Increases basicity of active site Tyr" evidence="11">
    <location>
        <position position="111"/>
    </location>
</feature>
<dbReference type="Pfam" id="PF11975">
    <property type="entry name" value="Glyco_hydro_4C"/>
    <property type="match status" value="1"/>
</dbReference>
<reference evidence="14" key="1">
    <citation type="journal article" date="2014" name="Int. J. Syst. Evol. Microbiol.">
        <title>Complete genome sequence of Corynebacterium casei LMG S-19264T (=DSM 44701T), isolated from a smear-ripened cheese.</title>
        <authorList>
            <consortium name="US DOE Joint Genome Institute (JGI-PGF)"/>
            <person name="Walter F."/>
            <person name="Albersmeier A."/>
            <person name="Kalinowski J."/>
            <person name="Ruckert C."/>
        </authorList>
    </citation>
    <scope>NUCLEOTIDE SEQUENCE</scope>
    <source>
        <strain evidence="14">JCM 18487</strain>
    </source>
</reference>
<feature type="binding site" evidence="10">
    <location>
        <position position="200"/>
    </location>
    <ligand>
        <name>Mn(2+)</name>
        <dbReference type="ChEBI" id="CHEBI:29035"/>
    </ligand>
</feature>
<dbReference type="EMBL" id="BMOY01000011">
    <property type="protein sequence ID" value="GGJ02652.1"/>
    <property type="molecule type" value="Genomic_DNA"/>
</dbReference>
<evidence type="ECO:0000313" key="14">
    <source>
        <dbReference type="EMBL" id="GGJ02652.1"/>
    </source>
</evidence>
<dbReference type="Proteomes" id="UP000637695">
    <property type="component" value="Unassembled WGS sequence"/>
</dbReference>
<proteinExistence type="inferred from homology"/>
<feature type="binding site" evidence="10">
    <location>
        <position position="170"/>
    </location>
    <ligand>
        <name>Mn(2+)</name>
        <dbReference type="ChEBI" id="CHEBI:29035"/>
    </ligand>
</feature>
<keyword evidence="3 10" id="KW-0479">Metal-binding</keyword>
<dbReference type="InterPro" id="IPR001088">
    <property type="entry name" value="Glyco_hydro_4"/>
</dbReference>
<evidence type="ECO:0000256" key="3">
    <source>
        <dbReference type="ARBA" id="ARBA00022723"/>
    </source>
</evidence>
<evidence type="ECO:0000259" key="13">
    <source>
        <dbReference type="Pfam" id="PF11975"/>
    </source>
</evidence>
<dbReference type="GO" id="GO:0046872">
    <property type="term" value="F:metal ion binding"/>
    <property type="evidence" value="ECO:0007669"/>
    <property type="project" value="UniProtKB-KW"/>
</dbReference>
<keyword evidence="8 12" id="KW-0326">Glycosidase</keyword>
<comment type="cofactor">
    <cofactor evidence="1">
        <name>Mn(2+)</name>
        <dbReference type="ChEBI" id="CHEBI:29035"/>
    </cofactor>
</comment>
<dbReference type="AlphaFoldDB" id="A0A917NIB9"/>
<dbReference type="Pfam" id="PF02056">
    <property type="entry name" value="Glyco_hydro_4"/>
    <property type="match status" value="1"/>
</dbReference>
<dbReference type="PANTHER" id="PTHR32092">
    <property type="entry name" value="6-PHOSPHO-BETA-GLUCOSIDASE-RELATED"/>
    <property type="match status" value="1"/>
</dbReference>
<reference evidence="14" key="2">
    <citation type="submission" date="2020-09" db="EMBL/GenBank/DDBJ databases">
        <authorList>
            <person name="Sun Q."/>
            <person name="Ohkuma M."/>
        </authorList>
    </citation>
    <scope>NUCLEOTIDE SEQUENCE</scope>
    <source>
        <strain evidence="14">JCM 18487</strain>
    </source>
</reference>
<keyword evidence="5 12" id="KW-0520">NAD</keyword>
<organism evidence="14 15">
    <name type="scientific">Alicyclobacillus cellulosilyticus</name>
    <dbReference type="NCBI Taxonomy" id="1003997"/>
    <lineage>
        <taxon>Bacteria</taxon>
        <taxon>Bacillati</taxon>
        <taxon>Bacillota</taxon>
        <taxon>Bacilli</taxon>
        <taxon>Bacillales</taxon>
        <taxon>Alicyclobacillaceae</taxon>
        <taxon>Alicyclobacillus</taxon>
    </lineage>
</organism>
<evidence type="ECO:0000256" key="6">
    <source>
        <dbReference type="ARBA" id="ARBA00023211"/>
    </source>
</evidence>
<gene>
    <name evidence="14" type="ORF">GCM10010885_09930</name>
</gene>
<dbReference type="GO" id="GO:0016616">
    <property type="term" value="F:oxidoreductase activity, acting on the CH-OH group of donors, NAD or NADP as acceptor"/>
    <property type="evidence" value="ECO:0007669"/>
    <property type="project" value="InterPro"/>
</dbReference>
<sequence>MRPVKIVVIGAGSVSFGPGSLRDAMQMPELRGSQLILVDVDETNLELMTRLARRMNDEAGTGLIIEGTTDRRRALPEADFVITSVAVRRDELWRLDWEIPRRHGIRQVLGENGGPGGLSHALRNIPIILDICRDMEELCPNAYLINFSNPESRICMAVSKYTSIRTVGLCHGVFMGRDRVAEILGRRGEDLDVKAAGVNHLVWLLDIRDRHTGEDLYPLLREKEAALPPDAPGIFGPDPLSRAMFRHFGYWPAPTDDHIGEYLPYAWELTGLEGYDFAAADRHRKWTWERIRRMAAGEEPLGDLLTKPSGELAFPIIRAITENRNEYVLAVNIPNRGCITNLPSDAIVEVPALVSGFGVQGLTMGDLPPGIAALCSAQVHVQRLAVEAAVHGDRRLAMQALLVDPVVDSISAAEKTLAELLDVHAPYLPQFRQDRAQSG</sequence>
<keyword evidence="4 12" id="KW-0378">Hydrolase</keyword>